<dbReference type="InterPro" id="IPR029419">
    <property type="entry name" value="Arg_succ_lyase_C"/>
</dbReference>
<dbReference type="Gene3D" id="1.10.275.10">
    <property type="entry name" value="Fumarase/aspartase (N-terminal domain)"/>
    <property type="match status" value="1"/>
</dbReference>
<dbReference type="PANTHER" id="PTHR43814:SF1">
    <property type="entry name" value="ARGININOSUCCINATE LYASE"/>
    <property type="match status" value="1"/>
</dbReference>
<dbReference type="PRINTS" id="PR00149">
    <property type="entry name" value="FUMRATELYASE"/>
</dbReference>
<dbReference type="CDD" id="cd01359">
    <property type="entry name" value="Argininosuccinate_lyase"/>
    <property type="match status" value="1"/>
</dbReference>
<feature type="domain" description="Argininosuccinate lyase C-terminal" evidence="8">
    <location>
        <begin position="386"/>
        <end position="463"/>
    </location>
</feature>
<dbReference type="Proteomes" id="UP000494111">
    <property type="component" value="Unassembled WGS sequence"/>
</dbReference>
<keyword evidence="5 9" id="KW-0456">Lyase</keyword>
<evidence type="ECO:0000256" key="2">
    <source>
        <dbReference type="ARBA" id="ARBA00004941"/>
    </source>
</evidence>
<dbReference type="Pfam" id="PF14698">
    <property type="entry name" value="ASL_C2"/>
    <property type="match status" value="1"/>
</dbReference>
<evidence type="ECO:0000259" key="7">
    <source>
        <dbReference type="Pfam" id="PF00206"/>
    </source>
</evidence>
<evidence type="ECO:0000256" key="5">
    <source>
        <dbReference type="ARBA" id="ARBA00023239"/>
    </source>
</evidence>
<dbReference type="GO" id="GO:0005829">
    <property type="term" value="C:cytosol"/>
    <property type="evidence" value="ECO:0007669"/>
    <property type="project" value="TreeGrafter"/>
</dbReference>
<dbReference type="InterPro" id="IPR008948">
    <property type="entry name" value="L-Aspartase-like"/>
</dbReference>
<evidence type="ECO:0000313" key="10">
    <source>
        <dbReference type="Proteomes" id="UP000494111"/>
    </source>
</evidence>
<keyword evidence="4" id="KW-0055">Arginine biosynthesis</keyword>
<gene>
    <name evidence="9" type="primary">argH_1</name>
    <name evidence="9" type="ORF">LMG3458_00789</name>
</gene>
<dbReference type="GO" id="GO:0004056">
    <property type="term" value="F:argininosuccinate lyase activity"/>
    <property type="evidence" value="ECO:0007669"/>
    <property type="project" value="UniProtKB-UniRule"/>
</dbReference>
<dbReference type="InterPro" id="IPR024083">
    <property type="entry name" value="Fumarase/histidase_N"/>
</dbReference>
<dbReference type="Gene3D" id="1.10.40.30">
    <property type="entry name" value="Fumarase/aspartase (C-terminal domain)"/>
    <property type="match status" value="1"/>
</dbReference>
<name>A0A6S7ACY9_9BURK</name>
<sequence>MYGRFCNDPMNTTHTPSQAESAVSGLLRHALAPEAQHGIFLPWIQAGFAASLPLLTQVNQAHLAALDAAGLIDRGHAAALAREIAALDTAGADAFALDGALEDVYFNYEAELIRRVGPELGGRLHLARSRNDLQSTLDRMRARDVAVTLLTETLRLRRALLARADGFLDCVMPGYTHMQHAQPITYGFYLLGIEQSLQRDTRRLLAALQEINHCPLGAGALAGNPFAIDRKLTAVLLGFDAPVPHTLDAVASKDALLELLIAATFVATTFGRLAQDFYFMSTFEVGTLALPDSLAITSSMMPQKKNQAVLEFLKGRQAHLLGAAMTGFAAFRAAPFTHVLDSNADGLQWLWAALDGVAGLLPVVRLVVEGAEPQRARMAELAAANFATATDFADLLVHREKLPFRDAHHVTGRVVRRAIDQGIAPAAITPDLVAQASQEILGHPLHLDAAALRDAFDPVQAVARRVGCGGPSPTDARQILDQSRVRLADDDAALLRIGTRLQSASRSLADAVAQLHR</sequence>
<evidence type="ECO:0000256" key="6">
    <source>
        <dbReference type="NCBIfam" id="TIGR00838"/>
    </source>
</evidence>
<feature type="domain" description="Fumarate lyase N-terminal" evidence="7">
    <location>
        <begin position="78"/>
        <end position="316"/>
    </location>
</feature>
<dbReference type="InterPro" id="IPR022761">
    <property type="entry name" value="Fumarate_lyase_N"/>
</dbReference>
<dbReference type="EC" id="4.3.2.1" evidence="3 6"/>
<keyword evidence="4" id="KW-0028">Amino-acid biosynthesis</keyword>
<dbReference type="UniPathway" id="UPA00068">
    <property type="reaction ID" value="UER00114"/>
</dbReference>
<comment type="catalytic activity">
    <reaction evidence="1">
        <text>2-(N(omega)-L-arginino)succinate = fumarate + L-arginine</text>
        <dbReference type="Rhea" id="RHEA:24020"/>
        <dbReference type="ChEBI" id="CHEBI:29806"/>
        <dbReference type="ChEBI" id="CHEBI:32682"/>
        <dbReference type="ChEBI" id="CHEBI:57472"/>
        <dbReference type="EC" id="4.3.2.1"/>
    </reaction>
</comment>
<dbReference type="Pfam" id="PF00206">
    <property type="entry name" value="Lyase_1"/>
    <property type="match status" value="1"/>
</dbReference>
<dbReference type="GO" id="GO:0042450">
    <property type="term" value="P:L-arginine biosynthetic process via ornithine"/>
    <property type="evidence" value="ECO:0007669"/>
    <property type="project" value="UniProtKB-UniRule"/>
</dbReference>
<dbReference type="PRINTS" id="PR00145">
    <property type="entry name" value="ARGSUCLYASE"/>
</dbReference>
<comment type="pathway">
    <text evidence="2">Amino-acid biosynthesis; L-arginine biosynthesis; L-arginine from L-ornithine and carbamoyl phosphate: step 3/3.</text>
</comment>
<evidence type="ECO:0000256" key="1">
    <source>
        <dbReference type="ARBA" id="ARBA00000985"/>
    </source>
</evidence>
<evidence type="ECO:0000259" key="8">
    <source>
        <dbReference type="Pfam" id="PF14698"/>
    </source>
</evidence>
<dbReference type="EMBL" id="CADIJO010000002">
    <property type="protein sequence ID" value="CAB3664924.1"/>
    <property type="molecule type" value="Genomic_DNA"/>
</dbReference>
<accession>A0A6S7ACY9</accession>
<evidence type="ECO:0000256" key="3">
    <source>
        <dbReference type="ARBA" id="ARBA00012338"/>
    </source>
</evidence>
<dbReference type="Gene3D" id="1.20.200.10">
    <property type="entry name" value="Fumarase/aspartase (Central domain)"/>
    <property type="match status" value="1"/>
</dbReference>
<dbReference type="NCBIfam" id="TIGR00838">
    <property type="entry name" value="argH"/>
    <property type="match status" value="1"/>
</dbReference>
<dbReference type="AlphaFoldDB" id="A0A6S7ACY9"/>
<dbReference type="SUPFAM" id="SSF48557">
    <property type="entry name" value="L-aspartase-like"/>
    <property type="match status" value="1"/>
</dbReference>
<dbReference type="PANTHER" id="PTHR43814">
    <property type="entry name" value="ARGININOSUCCINATE LYASE"/>
    <property type="match status" value="1"/>
</dbReference>
<dbReference type="InterPro" id="IPR009049">
    <property type="entry name" value="Argininosuccinate_lyase"/>
</dbReference>
<proteinExistence type="predicted"/>
<reference evidence="9 10" key="1">
    <citation type="submission" date="2020-04" db="EMBL/GenBank/DDBJ databases">
        <authorList>
            <person name="De Canck E."/>
        </authorList>
    </citation>
    <scope>NUCLEOTIDE SEQUENCE [LARGE SCALE GENOMIC DNA]</scope>
    <source>
        <strain evidence="9 10">LMG 3458</strain>
    </source>
</reference>
<protein>
    <recommendedName>
        <fullName evidence="3 6">Argininosuccinate lyase</fullName>
        <ecNumber evidence="3 6">4.3.2.1</ecNumber>
    </recommendedName>
</protein>
<organism evidence="9 10">
    <name type="scientific">Achromobacter deleyi</name>
    <dbReference type="NCBI Taxonomy" id="1353891"/>
    <lineage>
        <taxon>Bacteria</taxon>
        <taxon>Pseudomonadati</taxon>
        <taxon>Pseudomonadota</taxon>
        <taxon>Betaproteobacteria</taxon>
        <taxon>Burkholderiales</taxon>
        <taxon>Alcaligenaceae</taxon>
        <taxon>Achromobacter</taxon>
    </lineage>
</organism>
<evidence type="ECO:0000256" key="4">
    <source>
        <dbReference type="ARBA" id="ARBA00022571"/>
    </source>
</evidence>
<dbReference type="InterPro" id="IPR000362">
    <property type="entry name" value="Fumarate_lyase_fam"/>
</dbReference>
<evidence type="ECO:0000313" key="9">
    <source>
        <dbReference type="EMBL" id="CAB3664924.1"/>
    </source>
</evidence>